<proteinExistence type="predicted"/>
<dbReference type="AlphaFoldDB" id="A0A5C0E047"/>
<organism evidence="2">
    <name type="scientific">Escherichia coli</name>
    <dbReference type="NCBI Taxonomy" id="562"/>
    <lineage>
        <taxon>Bacteria</taxon>
        <taxon>Pseudomonadati</taxon>
        <taxon>Pseudomonadota</taxon>
        <taxon>Gammaproteobacteria</taxon>
        <taxon>Enterobacterales</taxon>
        <taxon>Enterobacteriaceae</taxon>
        <taxon>Escherichia</taxon>
    </lineage>
</organism>
<accession>A0A5C0E047</accession>
<gene>
    <name evidence="1" type="ORF">p2019XSD11-190_00072</name>
    <name evidence="2" type="ORF">p2019XSD11-TC2-284_00073</name>
</gene>
<geneLocation type="plasmid" evidence="2">
    <name>p2019XSD11-TC2-284</name>
</geneLocation>
<reference evidence="2" key="1">
    <citation type="submission" date="2019-06" db="EMBL/GenBank/DDBJ databases">
        <title>Genomic and phenotypic analysis of NDM-1-producing atypical Enteroaggregative Escherichia coli causing a fatal outbreak.</title>
        <authorList>
            <person name="Bai L."/>
        </authorList>
    </citation>
    <scope>NUCLEOTIDE SEQUENCE</scope>
    <source>
        <strain evidence="1">2019XSD11</strain>
        <strain evidence="2">2019XSD11-TC2</strain>
        <plasmid evidence="1">p2019XSD11-190</plasmid>
        <plasmid evidence="2">p2019XSD11-TC2-284</plasmid>
    </source>
</reference>
<evidence type="ECO:0000313" key="2">
    <source>
        <dbReference type="EMBL" id="QEI44937.1"/>
    </source>
</evidence>
<name>A0A5C0E047_ECOLX</name>
<geneLocation type="plasmid" evidence="1">
    <name>p2019XSD11-190</name>
</geneLocation>
<keyword evidence="2" id="KW-0614">Plasmid</keyword>
<dbReference type="EMBL" id="MN101856">
    <property type="protein sequence ID" value="QEI44607.1"/>
    <property type="molecule type" value="Genomic_DNA"/>
</dbReference>
<sequence>MKRAGWSGGHGLGFSRTLCGMRTCKIFALSVKTVVYGQSPVQVTPSTLAFSTEKKSEHLGQIIVIDPALLGQGIEVGPVVVFDLGHASKGVADLMRDAEKLDGLSPTTIANRLSR</sequence>
<dbReference type="EMBL" id="MN101858">
    <property type="protein sequence ID" value="QEI44937.1"/>
    <property type="molecule type" value="Genomic_DNA"/>
</dbReference>
<evidence type="ECO:0000313" key="1">
    <source>
        <dbReference type="EMBL" id="QEI44607.1"/>
    </source>
</evidence>
<protein>
    <submittedName>
        <fullName evidence="2">Uncharacterized protein</fullName>
    </submittedName>
</protein>